<keyword evidence="3" id="KW-1185">Reference proteome</keyword>
<evidence type="ECO:0000256" key="1">
    <source>
        <dbReference type="SAM" id="Phobius"/>
    </source>
</evidence>
<evidence type="ECO:0000313" key="2">
    <source>
        <dbReference type="EMBL" id="KXN72970.1"/>
    </source>
</evidence>
<organism evidence="2 3">
    <name type="scientific">Conidiobolus coronatus (strain ATCC 28846 / CBS 209.66 / NRRL 28638)</name>
    <name type="common">Delacroixia coronata</name>
    <dbReference type="NCBI Taxonomy" id="796925"/>
    <lineage>
        <taxon>Eukaryota</taxon>
        <taxon>Fungi</taxon>
        <taxon>Fungi incertae sedis</taxon>
        <taxon>Zoopagomycota</taxon>
        <taxon>Entomophthoromycotina</taxon>
        <taxon>Entomophthoromycetes</taxon>
        <taxon>Entomophthorales</taxon>
        <taxon>Ancylistaceae</taxon>
        <taxon>Conidiobolus</taxon>
    </lineage>
</organism>
<feature type="transmembrane region" description="Helical" evidence="1">
    <location>
        <begin position="139"/>
        <end position="162"/>
    </location>
</feature>
<sequence length="247" mass="29003">MDIDLGVQIVTVASVAAIGTLVLNSINYWYILDIKYNDKINIRCQFIGLIFAFIYQIDLLLINMKYFEDYPIAEILLINLPWQVFFNCYFTVFIRQSDVLLPRKLFWASWVYLVFLNGLAILDSYAYYLEYCVSDEWIWFGNLIDFLSSLCFLFLECVVNVWIIVKISNKVRNQNNPGYKTLVIKLCIVLGIYFLLDLIIMACDLSDYQMYGCIFWGLNYAFKIQTETLCLGKIRECVMILENYENA</sequence>
<dbReference type="Proteomes" id="UP000070444">
    <property type="component" value="Unassembled WGS sequence"/>
</dbReference>
<keyword evidence="1" id="KW-0472">Membrane</keyword>
<dbReference type="EMBL" id="KQ964443">
    <property type="protein sequence ID" value="KXN72970.1"/>
    <property type="molecule type" value="Genomic_DNA"/>
</dbReference>
<name>A0A137PDA9_CONC2</name>
<feature type="transmembrane region" description="Helical" evidence="1">
    <location>
        <begin position="44"/>
        <end position="64"/>
    </location>
</feature>
<keyword evidence="1" id="KW-1133">Transmembrane helix</keyword>
<gene>
    <name evidence="2" type="ORF">CONCODRAFT_4116</name>
</gene>
<accession>A0A137PDA9</accession>
<protein>
    <submittedName>
        <fullName evidence="2">Uncharacterized protein</fullName>
    </submittedName>
</protein>
<evidence type="ECO:0000313" key="3">
    <source>
        <dbReference type="Proteomes" id="UP000070444"/>
    </source>
</evidence>
<dbReference type="AlphaFoldDB" id="A0A137PDA9"/>
<reference evidence="2 3" key="1">
    <citation type="journal article" date="2015" name="Genome Biol. Evol.">
        <title>Phylogenomic analyses indicate that early fungi evolved digesting cell walls of algal ancestors of land plants.</title>
        <authorList>
            <person name="Chang Y."/>
            <person name="Wang S."/>
            <person name="Sekimoto S."/>
            <person name="Aerts A.L."/>
            <person name="Choi C."/>
            <person name="Clum A."/>
            <person name="LaButti K.M."/>
            <person name="Lindquist E.A."/>
            <person name="Yee Ngan C."/>
            <person name="Ohm R.A."/>
            <person name="Salamov A.A."/>
            <person name="Grigoriev I.V."/>
            <person name="Spatafora J.W."/>
            <person name="Berbee M.L."/>
        </authorList>
    </citation>
    <scope>NUCLEOTIDE SEQUENCE [LARGE SCALE GENOMIC DNA]</scope>
    <source>
        <strain evidence="2 3">NRRL 28638</strain>
    </source>
</reference>
<feature type="transmembrane region" description="Helical" evidence="1">
    <location>
        <begin position="182"/>
        <end position="202"/>
    </location>
</feature>
<feature type="transmembrane region" description="Helical" evidence="1">
    <location>
        <begin position="70"/>
        <end position="93"/>
    </location>
</feature>
<keyword evidence="1" id="KW-0812">Transmembrane</keyword>
<feature type="transmembrane region" description="Helical" evidence="1">
    <location>
        <begin position="105"/>
        <end position="127"/>
    </location>
</feature>
<proteinExistence type="predicted"/>
<feature type="transmembrane region" description="Helical" evidence="1">
    <location>
        <begin position="6"/>
        <end position="32"/>
    </location>
</feature>